<comment type="caution">
    <text evidence="6">The sequence shown here is derived from an EMBL/GenBank/DDBJ whole genome shotgun (WGS) entry which is preliminary data.</text>
</comment>
<dbReference type="InterPro" id="IPR001034">
    <property type="entry name" value="DeoR_HTH"/>
</dbReference>
<dbReference type="PROSITE" id="PS00894">
    <property type="entry name" value="HTH_DEOR_1"/>
    <property type="match status" value="1"/>
</dbReference>
<dbReference type="InterPro" id="IPR028082">
    <property type="entry name" value="Peripla_BP_I"/>
</dbReference>
<name>A0A3N2BZ10_9MICO</name>
<evidence type="ECO:0000313" key="7">
    <source>
        <dbReference type="Proteomes" id="UP000266915"/>
    </source>
</evidence>
<dbReference type="InterPro" id="IPR018356">
    <property type="entry name" value="Tscrpt_reg_HTH_DeoR_CS"/>
</dbReference>
<dbReference type="Proteomes" id="UP000266915">
    <property type="component" value="Unassembled WGS sequence"/>
</dbReference>
<dbReference type="PRINTS" id="PR00037">
    <property type="entry name" value="HTHLACR"/>
</dbReference>
<dbReference type="Gene3D" id="1.10.10.10">
    <property type="entry name" value="Winged helix-like DNA-binding domain superfamily/Winged helix DNA-binding domain"/>
    <property type="match status" value="1"/>
</dbReference>
<dbReference type="SUPFAM" id="SSF53822">
    <property type="entry name" value="Periplasmic binding protein-like I"/>
    <property type="match status" value="1"/>
</dbReference>
<gene>
    <name evidence="6" type="ORF">EDD42_0532</name>
</gene>
<dbReference type="Gene3D" id="3.40.50.2300">
    <property type="match status" value="2"/>
</dbReference>
<keyword evidence="1" id="KW-0805">Transcription regulation</keyword>
<evidence type="ECO:0000259" key="5">
    <source>
        <dbReference type="PROSITE" id="PS51000"/>
    </source>
</evidence>
<evidence type="ECO:0000256" key="4">
    <source>
        <dbReference type="SAM" id="MobiDB-lite"/>
    </source>
</evidence>
<dbReference type="SMART" id="SM00420">
    <property type="entry name" value="HTH_DEOR"/>
    <property type="match status" value="1"/>
</dbReference>
<dbReference type="SUPFAM" id="SSF46785">
    <property type="entry name" value="Winged helix' DNA-binding domain"/>
    <property type="match status" value="1"/>
</dbReference>
<reference evidence="6 7" key="1">
    <citation type="submission" date="2018-11" db="EMBL/GenBank/DDBJ databases">
        <title>Sequencing the genomes of 1000 actinobacteria strains.</title>
        <authorList>
            <person name="Klenk H.-P."/>
        </authorList>
    </citation>
    <scope>NUCLEOTIDE SEQUENCE [LARGE SCALE GENOMIC DNA]</scope>
    <source>
        <strain evidence="6 7">DSM 14012</strain>
    </source>
</reference>
<dbReference type="InterPro" id="IPR036390">
    <property type="entry name" value="WH_DNA-bd_sf"/>
</dbReference>
<keyword evidence="7" id="KW-1185">Reference proteome</keyword>
<evidence type="ECO:0000256" key="2">
    <source>
        <dbReference type="ARBA" id="ARBA00023125"/>
    </source>
</evidence>
<proteinExistence type="predicted"/>
<dbReference type="RefSeq" id="WP_085512005.1">
    <property type="nucleotide sequence ID" value="NZ_FXAP01000003.1"/>
</dbReference>
<dbReference type="AlphaFoldDB" id="A0A3N2BZ10"/>
<keyword evidence="3" id="KW-0804">Transcription</keyword>
<dbReference type="GO" id="GO:0000976">
    <property type="term" value="F:transcription cis-regulatory region binding"/>
    <property type="evidence" value="ECO:0007669"/>
    <property type="project" value="TreeGrafter"/>
</dbReference>
<dbReference type="PANTHER" id="PTHR30146">
    <property type="entry name" value="LACI-RELATED TRANSCRIPTIONAL REPRESSOR"/>
    <property type="match status" value="1"/>
</dbReference>
<feature type="region of interest" description="Disordered" evidence="4">
    <location>
        <begin position="1"/>
        <end position="21"/>
    </location>
</feature>
<evidence type="ECO:0000313" key="6">
    <source>
        <dbReference type="EMBL" id="ROR80491.1"/>
    </source>
</evidence>
<dbReference type="InterPro" id="IPR036388">
    <property type="entry name" value="WH-like_DNA-bd_sf"/>
</dbReference>
<organism evidence="6 7">
    <name type="scientific">Plantibacter flavus</name>
    <dbReference type="NCBI Taxonomy" id="150123"/>
    <lineage>
        <taxon>Bacteria</taxon>
        <taxon>Bacillati</taxon>
        <taxon>Actinomycetota</taxon>
        <taxon>Actinomycetes</taxon>
        <taxon>Micrococcales</taxon>
        <taxon>Microbacteriaceae</taxon>
        <taxon>Plantibacter</taxon>
    </lineage>
</organism>
<keyword evidence="2" id="KW-0238">DNA-binding</keyword>
<dbReference type="InterPro" id="IPR046335">
    <property type="entry name" value="LacI/GalR-like_sensor"/>
</dbReference>
<sequence>MSDDGVSGDRGPTGGTGPSQVFGIERRERIMDEVRRNGSVVVRELAVILGVTELTIRRDITALADLGLVTRVHGGATARSSLDQTVARSADAAGPARYRIGMVVPSLSYYWPQIVNGARATAALSRSQLVLRGSSYDPADQRRQMAALVETGGIHGLIAAPDTAGQDGYALLAWLDALPIPVVLAERRAPSSLALRSLEWVTTDHEFGAVLAVRHLYEQGHRRIGIAAARHSPTSDHLRRGWARASADLGLDTGLTVNAEIDDVENGARDARLGALVDECLATGTTALFVHADPQAILLEHHCLDRGVRIPEDLAIVAYDDEVAENGEPPITALRPPKQHIGRMAVETMVARLSEGRRRPTQRTQVLPELQVRASSLTAPPA</sequence>
<evidence type="ECO:0000256" key="3">
    <source>
        <dbReference type="ARBA" id="ARBA00023163"/>
    </source>
</evidence>
<dbReference type="CDD" id="cd06267">
    <property type="entry name" value="PBP1_LacI_sugar_binding-like"/>
    <property type="match status" value="1"/>
</dbReference>
<dbReference type="Pfam" id="PF13377">
    <property type="entry name" value="Peripla_BP_3"/>
    <property type="match status" value="1"/>
</dbReference>
<accession>A0A3N2BZ10</accession>
<dbReference type="PROSITE" id="PS51000">
    <property type="entry name" value="HTH_DEOR_2"/>
    <property type="match status" value="1"/>
</dbReference>
<feature type="domain" description="HTH deoR-type" evidence="5">
    <location>
        <begin position="23"/>
        <end position="78"/>
    </location>
</feature>
<evidence type="ECO:0000256" key="1">
    <source>
        <dbReference type="ARBA" id="ARBA00023015"/>
    </source>
</evidence>
<dbReference type="Pfam" id="PF08220">
    <property type="entry name" value="HTH_DeoR"/>
    <property type="match status" value="1"/>
</dbReference>
<dbReference type="EMBL" id="RKHL01000001">
    <property type="protein sequence ID" value="ROR80491.1"/>
    <property type="molecule type" value="Genomic_DNA"/>
</dbReference>
<dbReference type="PANTHER" id="PTHR30146:SF155">
    <property type="entry name" value="ALANINE RACEMASE"/>
    <property type="match status" value="1"/>
</dbReference>
<protein>
    <submittedName>
        <fullName evidence="6">GntR family transcriptional regulator</fullName>
    </submittedName>
</protein>
<dbReference type="GO" id="GO:0003700">
    <property type="term" value="F:DNA-binding transcription factor activity"/>
    <property type="evidence" value="ECO:0007669"/>
    <property type="project" value="InterPro"/>
</dbReference>